<name>A0ABS1TET5_9CLOT</name>
<comment type="caution">
    <text evidence="1">The sequence shown here is derived from an EMBL/GenBank/DDBJ whole genome shotgun (WGS) entry which is preliminary data.</text>
</comment>
<gene>
    <name evidence="1" type="ORF">JK636_19395</name>
</gene>
<proteinExistence type="predicted"/>
<dbReference type="RefSeq" id="WP_202750618.1">
    <property type="nucleotide sequence ID" value="NZ_JAESWC010000018.1"/>
</dbReference>
<accession>A0ABS1TET5</accession>
<evidence type="ECO:0000313" key="1">
    <source>
        <dbReference type="EMBL" id="MBL4937877.1"/>
    </source>
</evidence>
<organism evidence="1 2">
    <name type="scientific">Clostridium rhizosphaerae</name>
    <dbReference type="NCBI Taxonomy" id="2803861"/>
    <lineage>
        <taxon>Bacteria</taxon>
        <taxon>Bacillati</taxon>
        <taxon>Bacillota</taxon>
        <taxon>Clostridia</taxon>
        <taxon>Eubacteriales</taxon>
        <taxon>Clostridiaceae</taxon>
        <taxon>Clostridium</taxon>
    </lineage>
</organism>
<protein>
    <recommendedName>
        <fullName evidence="3">Transporter</fullName>
    </recommendedName>
</protein>
<evidence type="ECO:0008006" key="3">
    <source>
        <dbReference type="Google" id="ProtNLM"/>
    </source>
</evidence>
<keyword evidence="2" id="KW-1185">Reference proteome</keyword>
<reference evidence="1 2" key="1">
    <citation type="submission" date="2021-01" db="EMBL/GenBank/DDBJ databases">
        <title>Genome public.</title>
        <authorList>
            <person name="Liu C."/>
            <person name="Sun Q."/>
        </authorList>
    </citation>
    <scope>NUCLEOTIDE SEQUENCE [LARGE SCALE GENOMIC DNA]</scope>
    <source>
        <strain evidence="1 2">YIM B02515</strain>
    </source>
</reference>
<sequence length="133" mass="15524">MSNYRNDNISDSYPNMICYCPYTTPQFQCPYSTFYRQELEGFERQQQGPPKTPPPSFTPQLSEVPEASLMAVDPGAIAPCVNRFSYIWLKNGQSFWAYLVYVGKTSASGWRYRRGRWEYFGIDLKEIKSFTCY</sequence>
<evidence type="ECO:0000313" key="2">
    <source>
        <dbReference type="Proteomes" id="UP000632377"/>
    </source>
</evidence>
<dbReference type="Proteomes" id="UP000632377">
    <property type="component" value="Unassembled WGS sequence"/>
</dbReference>
<dbReference type="EMBL" id="JAESWC010000018">
    <property type="protein sequence ID" value="MBL4937877.1"/>
    <property type="molecule type" value="Genomic_DNA"/>
</dbReference>